<comment type="caution">
    <text evidence="3">The sequence shown here is derived from an EMBL/GenBank/DDBJ whole genome shotgun (WGS) entry which is preliminary data.</text>
</comment>
<accession>S8B8Z8</accession>
<dbReference type="eggNOG" id="ENOG502S4H7">
    <property type="taxonomic scope" value="Eukaryota"/>
</dbReference>
<evidence type="ECO:0000259" key="2">
    <source>
        <dbReference type="Pfam" id="PF22659"/>
    </source>
</evidence>
<keyword evidence="4" id="KW-1185">Reference proteome</keyword>
<dbReference type="Pfam" id="PF22658">
    <property type="entry name" value="YycE-like_N"/>
    <property type="match status" value="1"/>
</dbReference>
<dbReference type="AlphaFoldDB" id="S8B8Z8"/>
<dbReference type="EMBL" id="AQGS01001127">
    <property type="protein sequence ID" value="EPS35538.1"/>
    <property type="molecule type" value="Genomic_DNA"/>
</dbReference>
<proteinExistence type="predicted"/>
<dbReference type="HOGENOM" id="CLU_107214_1_0_1"/>
<name>S8B8Z8_DACHA</name>
<evidence type="ECO:0000313" key="3">
    <source>
        <dbReference type="EMBL" id="EPS35538.1"/>
    </source>
</evidence>
<dbReference type="InterPro" id="IPR029068">
    <property type="entry name" value="Glyas_Bleomycin-R_OHBP_Dase"/>
</dbReference>
<feature type="domain" description="YycE-like C-terminal" evidence="2">
    <location>
        <begin position="74"/>
        <end position="128"/>
    </location>
</feature>
<evidence type="ECO:0000259" key="1">
    <source>
        <dbReference type="Pfam" id="PF22658"/>
    </source>
</evidence>
<feature type="domain" description="YycE-like N-terminal" evidence="1">
    <location>
        <begin position="9"/>
        <end position="60"/>
    </location>
</feature>
<evidence type="ECO:0000313" key="4">
    <source>
        <dbReference type="Proteomes" id="UP000015100"/>
    </source>
</evidence>
<dbReference type="OMA" id="HLEFTHH"/>
<dbReference type="Gene3D" id="3.10.180.10">
    <property type="entry name" value="2,3-Dihydroxybiphenyl 1,2-Dioxygenase, domain 1"/>
    <property type="match status" value="1"/>
</dbReference>
<dbReference type="InterPro" id="IPR058998">
    <property type="entry name" value="YycE-like_N"/>
</dbReference>
<reference evidence="3 4" key="1">
    <citation type="journal article" date="2013" name="PLoS Genet.">
        <title>Genomic mechanisms accounting for the adaptation to parasitism in nematode-trapping fungi.</title>
        <authorList>
            <person name="Meerupati T."/>
            <person name="Andersson K.M."/>
            <person name="Friman E."/>
            <person name="Kumar D."/>
            <person name="Tunlid A."/>
            <person name="Ahren D."/>
        </authorList>
    </citation>
    <scope>NUCLEOTIDE SEQUENCE [LARGE SCALE GENOMIC DNA]</scope>
    <source>
        <strain evidence="3 4">CBS 200.50</strain>
    </source>
</reference>
<dbReference type="CDD" id="cd06587">
    <property type="entry name" value="VOC"/>
    <property type="match status" value="1"/>
</dbReference>
<gene>
    <name evidence="3" type="ORF">H072_11053</name>
</gene>
<dbReference type="InterPro" id="IPR058997">
    <property type="entry name" value="YycE-like_C"/>
</dbReference>
<reference evidence="4" key="2">
    <citation type="submission" date="2013-04" db="EMBL/GenBank/DDBJ databases">
        <title>Genomic mechanisms accounting for the adaptation to parasitism in nematode-trapping fungi.</title>
        <authorList>
            <person name="Ahren D.G."/>
        </authorList>
    </citation>
    <scope>NUCLEOTIDE SEQUENCE [LARGE SCALE GENOMIC DNA]</scope>
    <source>
        <strain evidence="4">CBS 200.50</strain>
    </source>
</reference>
<organism evidence="3 4">
    <name type="scientific">Dactylellina haptotyla (strain CBS 200.50)</name>
    <name type="common">Nematode-trapping fungus</name>
    <name type="synonym">Monacrosporium haptotylum</name>
    <dbReference type="NCBI Taxonomy" id="1284197"/>
    <lineage>
        <taxon>Eukaryota</taxon>
        <taxon>Fungi</taxon>
        <taxon>Dikarya</taxon>
        <taxon>Ascomycota</taxon>
        <taxon>Pezizomycotina</taxon>
        <taxon>Orbiliomycetes</taxon>
        <taxon>Orbiliales</taxon>
        <taxon>Orbiliaceae</taxon>
        <taxon>Dactylellina</taxon>
    </lineage>
</organism>
<dbReference type="SUPFAM" id="SSF54593">
    <property type="entry name" value="Glyoxalase/Bleomycin resistance protein/Dihydroxybiphenyl dioxygenase"/>
    <property type="match status" value="1"/>
</dbReference>
<dbReference type="OrthoDB" id="2338662at2759"/>
<dbReference type="Pfam" id="PF22659">
    <property type="entry name" value="YycE-like_C"/>
    <property type="match status" value="1"/>
</dbReference>
<dbReference type="Proteomes" id="UP000015100">
    <property type="component" value="Unassembled WGS sequence"/>
</dbReference>
<sequence>MAALASSHLRIARPTNNLEALLPFYRNGLGFNILFEFKEHEGFDGIMLGHPNAPYHLEFTLCKGHDSGRAPTQDNLLVFYLPEDDKFKNAINSMEKAGFSPVKAFNPYWDRCGKTYEDPDGYRVVLANTPWSL</sequence>
<protein>
    <submittedName>
        <fullName evidence="3">Uncharacterized protein</fullName>
    </submittedName>
</protein>